<feature type="compositionally biased region" description="Low complexity" evidence="1">
    <location>
        <begin position="83"/>
        <end position="99"/>
    </location>
</feature>
<dbReference type="Proteomes" id="UP000061010">
    <property type="component" value="Chromosome"/>
</dbReference>
<evidence type="ECO:0000259" key="2">
    <source>
        <dbReference type="PROSITE" id="PS51724"/>
    </source>
</evidence>
<evidence type="ECO:0000313" key="3">
    <source>
        <dbReference type="EMBL" id="ALJ29767.1"/>
    </source>
</evidence>
<dbReference type="AlphaFoldDB" id="A0A0S1B3V4"/>
<dbReference type="Pfam" id="PF05036">
    <property type="entry name" value="SPOR"/>
    <property type="match status" value="1"/>
</dbReference>
<organism evidence="3 4">
    <name type="scientific">Stenotrophomonas acidaminiphila</name>
    <dbReference type="NCBI Taxonomy" id="128780"/>
    <lineage>
        <taxon>Bacteria</taxon>
        <taxon>Pseudomonadati</taxon>
        <taxon>Pseudomonadota</taxon>
        <taxon>Gammaproteobacteria</taxon>
        <taxon>Lysobacterales</taxon>
        <taxon>Lysobacteraceae</taxon>
        <taxon>Stenotrophomonas</taxon>
    </lineage>
</organism>
<dbReference type="GO" id="GO:0042834">
    <property type="term" value="F:peptidoglycan binding"/>
    <property type="evidence" value="ECO:0007669"/>
    <property type="project" value="InterPro"/>
</dbReference>
<name>A0A0S1B3V4_9GAMM</name>
<evidence type="ECO:0000256" key="1">
    <source>
        <dbReference type="SAM" id="MobiDB-lite"/>
    </source>
</evidence>
<feature type="domain" description="SPOR" evidence="2">
    <location>
        <begin position="98"/>
        <end position="176"/>
    </location>
</feature>
<accession>A0A0S1B3V4</accession>
<dbReference type="InterPro" id="IPR007730">
    <property type="entry name" value="SPOR-like_dom"/>
</dbReference>
<sequence>MLIRFLIVALAILNLGVALWWMTPRPAPAAAPEVRETGVATLELVPMDAVDAGAPAVPAPAAVAAVPAPAALQDAAKATATSAVATPAPATPEPTAAAPSRPLQCSSFGPFQSREQAQAAAAALGADLSRSQLREVQPKAASYRVLTSQAASREEAQAMARRIVEAGFSDYFIIAKGDDANAVALGQYRNREGAERRMAALAAAGFPVRIVDNGVEAGASWWLDVAHAATAAADDLHRRSGAAQRQALECARLR</sequence>
<dbReference type="EMBL" id="CP012900">
    <property type="protein sequence ID" value="ALJ29767.1"/>
    <property type="molecule type" value="Genomic_DNA"/>
</dbReference>
<dbReference type="PATRIC" id="fig|128780.6.peg.3472"/>
<gene>
    <name evidence="3" type="ORF">AOT14_34290</name>
</gene>
<dbReference type="OrthoDB" id="5986009at2"/>
<feature type="region of interest" description="Disordered" evidence="1">
    <location>
        <begin position="83"/>
        <end position="108"/>
    </location>
</feature>
<reference evidence="3 4" key="1">
    <citation type="journal article" date="2015" name="Genome Announc.">
        <title>Complete Genome Sequencing of Stenotrophomonas acidaminiphila ZAC14D2_NAIMI4_2, a Multidrug-Resistant Strain Isolated from Sediments of a Polluted River in Mexico, Uncovers New Antibiotic Resistance Genes and a Novel Class-II Lasso Peptide Biosynthesis Gene Cluster.</title>
        <authorList>
            <person name="Vinuesa P."/>
            <person name="Ochoa-Sanchez L.E."/>
        </authorList>
    </citation>
    <scope>NUCLEOTIDE SEQUENCE [LARGE SCALE GENOMIC DNA]</scope>
    <source>
        <strain evidence="3 4">ZAC14D2_NAIMI4_2</strain>
    </source>
</reference>
<evidence type="ECO:0000313" key="4">
    <source>
        <dbReference type="Proteomes" id="UP000061010"/>
    </source>
</evidence>
<dbReference type="SUPFAM" id="SSF110997">
    <property type="entry name" value="Sporulation related repeat"/>
    <property type="match status" value="1"/>
</dbReference>
<dbReference type="InterPro" id="IPR036680">
    <property type="entry name" value="SPOR-like_sf"/>
</dbReference>
<dbReference type="KEGG" id="sacz:AOT14_34290"/>
<proteinExistence type="predicted"/>
<protein>
    <submittedName>
        <fullName evidence="3">Sporulation protein</fullName>
    </submittedName>
</protein>
<keyword evidence="4" id="KW-1185">Reference proteome</keyword>
<dbReference type="Gene3D" id="3.30.70.1070">
    <property type="entry name" value="Sporulation related repeat"/>
    <property type="match status" value="1"/>
</dbReference>
<dbReference type="PROSITE" id="PS51724">
    <property type="entry name" value="SPOR"/>
    <property type="match status" value="1"/>
</dbReference>